<organism evidence="9 10">
    <name type="scientific">Sphingobacterium alkalisoli</name>
    <dbReference type="NCBI Taxonomy" id="1874115"/>
    <lineage>
        <taxon>Bacteria</taxon>
        <taxon>Pseudomonadati</taxon>
        <taxon>Bacteroidota</taxon>
        <taxon>Sphingobacteriia</taxon>
        <taxon>Sphingobacteriales</taxon>
        <taxon>Sphingobacteriaceae</taxon>
        <taxon>Sphingobacterium</taxon>
    </lineage>
</organism>
<sequence length="1130" mass="127293">MRKLRKGESYALWRAIDIAPFRTRRSPLRCAHRDDGDTTGVVQSKRCIPPIVYHTKLVTLLIFYICVLFSDAQAQSGRILGGEVRSAADGQTIEGVSVQAGTKYTLTDKEGRFSMTVTQPKGTLKIYHISYAAQTVAYDEKTTSVDITLQPAENRIEEVEVVSTGYQRIPKERATGSFEFVDSALFNRKVSTDFVSRLEDVVPGISTNKTSASNRGNLLNTNIRGVSTLSADRWPLIVIDGIPYEGKLADYGLGNFNNINPNDIENVTVLKDAAAASIWGAQSGNGVIVITTKRGKFKEQAQLSVNANISVRDKPDLYYMPQMNTSDYIDAVHTLFDKGRYDASFSRWNANVQPILWRMKAQRDGVISREQLDTEMDGLRGLDMRDDFLKYVYRKAVNQQYNMQLQVGGEKVNSLFSLGYDKNLNELVTSSYKRTVLKSVTQMKPIRNLLLDLGITYTESDAQESLDPVAYNQMASGEANFPYLRLADASGMPLAIDLSSRNPAYRDTVAGGRLLNWSYTPLKELQASRETQVLRETLLNFSANYTFDFGMKLHGIYSYLRNSNPIKSWRGMESYYHRDLLNYYASWNPERVTWSLPLGDYVLQNNWNSHTHHGRLNVEFRRRWKNRHDLTLLAGADVRELGRTLNVAQYYGFDPETGSHKSVWYGAEVPVLNGKGGVNNIIDRNRYEEFRNRFISYYANGAYTYADRYIVSASFRKDASNLFGVKSNDRGQPFWSVGAAWLLSHERFFRDDVNLLKLRATYGYNGNVNNAVAAFPIMAVQSEAHYITGENYAMISLPPNPRLRWEKVSNLNLGLDVALLDNRLSGSIEYYRKQPKDLIANAPVDPSTGFTTLMVNSANLDTKGWDIALNGVPLRSTNMRWTTHVIFSYARTKVKKAYISPGATSPQYIGAAHSRLMTPIEGMDLFSQLTYRWAGLDPQTGEPRAYLDGEISKDYAAIVSSRVEDLENHGSLVPLYYGAFRNSLRYRSVELSCNIAYQLGHVFLRRSFSNDRFVNGGVGHSDYAIRWQKPGDENITDVPAFAYPASANASRVYERSSALVENAGHIKLRDVQLSVQVPAAERLRIKNCRLYAYLQNLGTVWFANDLGIDPEYGSSAPDAFMASLGLSFNF</sequence>
<dbReference type="PROSITE" id="PS52016">
    <property type="entry name" value="TONB_DEPENDENT_REC_3"/>
    <property type="match status" value="1"/>
</dbReference>
<reference evidence="9 10" key="1">
    <citation type="submission" date="2019-04" db="EMBL/GenBank/DDBJ databases">
        <title>Sphingobacterium olei sp. nov., isolated from oil-contaminated soil.</title>
        <authorList>
            <person name="Liu B."/>
        </authorList>
    </citation>
    <scope>NUCLEOTIDE SEQUENCE [LARGE SCALE GENOMIC DNA]</scope>
    <source>
        <strain evidence="9 10">Y3L14</strain>
    </source>
</reference>
<comment type="subcellular location">
    <subcellularLocation>
        <location evidence="1 7">Cell outer membrane</location>
        <topology evidence="1 7">Multi-pass membrane protein</topology>
    </subcellularLocation>
</comment>
<keyword evidence="4 7" id="KW-0812">Transmembrane</keyword>
<comment type="similarity">
    <text evidence="7">Belongs to the TonB-dependent receptor family.</text>
</comment>
<accession>A0A4U0H7S0</accession>
<evidence type="ECO:0000256" key="3">
    <source>
        <dbReference type="ARBA" id="ARBA00022452"/>
    </source>
</evidence>
<keyword evidence="5 7" id="KW-0472">Membrane</keyword>
<feature type="domain" description="TonB-dependent receptor plug" evidence="8">
    <location>
        <begin position="171"/>
        <end position="287"/>
    </location>
</feature>
<dbReference type="InterPro" id="IPR037066">
    <property type="entry name" value="Plug_dom_sf"/>
</dbReference>
<evidence type="ECO:0000256" key="5">
    <source>
        <dbReference type="ARBA" id="ARBA00023136"/>
    </source>
</evidence>
<name>A0A4U0H7S0_9SPHI</name>
<dbReference type="InterPro" id="IPR039426">
    <property type="entry name" value="TonB-dep_rcpt-like"/>
</dbReference>
<gene>
    <name evidence="9" type="ORF">FAZ19_01220</name>
</gene>
<dbReference type="InterPro" id="IPR023996">
    <property type="entry name" value="TonB-dep_OMP_SusC/RagA"/>
</dbReference>
<dbReference type="Pfam" id="PF07715">
    <property type="entry name" value="Plug"/>
    <property type="match status" value="1"/>
</dbReference>
<dbReference type="AlphaFoldDB" id="A0A4U0H7S0"/>
<keyword evidence="6 7" id="KW-0998">Cell outer membrane</keyword>
<evidence type="ECO:0000313" key="10">
    <source>
        <dbReference type="Proteomes" id="UP000309872"/>
    </source>
</evidence>
<evidence type="ECO:0000256" key="1">
    <source>
        <dbReference type="ARBA" id="ARBA00004571"/>
    </source>
</evidence>
<dbReference type="Gene3D" id="2.40.170.20">
    <property type="entry name" value="TonB-dependent receptor, beta-barrel domain"/>
    <property type="match status" value="1"/>
</dbReference>
<dbReference type="RefSeq" id="WP_136818781.1">
    <property type="nucleotide sequence ID" value="NZ_BMJX01000001.1"/>
</dbReference>
<dbReference type="InterPro" id="IPR023997">
    <property type="entry name" value="TonB-dep_OMP_SusC/RagA_CS"/>
</dbReference>
<dbReference type="InterPro" id="IPR012910">
    <property type="entry name" value="Plug_dom"/>
</dbReference>
<dbReference type="OrthoDB" id="687738at2"/>
<evidence type="ECO:0000256" key="2">
    <source>
        <dbReference type="ARBA" id="ARBA00022448"/>
    </source>
</evidence>
<protein>
    <submittedName>
        <fullName evidence="9">SusC/RagA family TonB-linked outer membrane protein</fullName>
    </submittedName>
</protein>
<dbReference type="SUPFAM" id="SSF49464">
    <property type="entry name" value="Carboxypeptidase regulatory domain-like"/>
    <property type="match status" value="1"/>
</dbReference>
<dbReference type="InterPro" id="IPR008969">
    <property type="entry name" value="CarboxyPept-like_regulatory"/>
</dbReference>
<proteinExistence type="inferred from homology"/>
<dbReference type="EMBL" id="SUKA01000001">
    <property type="protein sequence ID" value="TJY67913.1"/>
    <property type="molecule type" value="Genomic_DNA"/>
</dbReference>
<comment type="caution">
    <text evidence="9">The sequence shown here is derived from an EMBL/GenBank/DDBJ whole genome shotgun (WGS) entry which is preliminary data.</text>
</comment>
<evidence type="ECO:0000313" key="9">
    <source>
        <dbReference type="EMBL" id="TJY67913.1"/>
    </source>
</evidence>
<keyword evidence="3 7" id="KW-1134">Transmembrane beta strand</keyword>
<dbReference type="InterPro" id="IPR036942">
    <property type="entry name" value="Beta-barrel_TonB_sf"/>
</dbReference>
<dbReference type="SUPFAM" id="SSF56935">
    <property type="entry name" value="Porins"/>
    <property type="match status" value="1"/>
</dbReference>
<dbReference type="NCBIfam" id="TIGR04057">
    <property type="entry name" value="SusC_RagA_signa"/>
    <property type="match status" value="1"/>
</dbReference>
<dbReference type="Gene3D" id="2.170.130.10">
    <property type="entry name" value="TonB-dependent receptor, plug domain"/>
    <property type="match status" value="1"/>
</dbReference>
<evidence type="ECO:0000256" key="4">
    <source>
        <dbReference type="ARBA" id="ARBA00022692"/>
    </source>
</evidence>
<evidence type="ECO:0000256" key="6">
    <source>
        <dbReference type="ARBA" id="ARBA00023237"/>
    </source>
</evidence>
<dbReference type="NCBIfam" id="TIGR04056">
    <property type="entry name" value="OMP_RagA_SusC"/>
    <property type="match status" value="1"/>
</dbReference>
<dbReference type="Gene3D" id="2.60.40.1120">
    <property type="entry name" value="Carboxypeptidase-like, regulatory domain"/>
    <property type="match status" value="1"/>
</dbReference>
<dbReference type="Proteomes" id="UP000309872">
    <property type="component" value="Unassembled WGS sequence"/>
</dbReference>
<evidence type="ECO:0000259" key="8">
    <source>
        <dbReference type="Pfam" id="PF07715"/>
    </source>
</evidence>
<evidence type="ECO:0000256" key="7">
    <source>
        <dbReference type="PROSITE-ProRule" id="PRU01360"/>
    </source>
</evidence>
<keyword evidence="2 7" id="KW-0813">Transport</keyword>
<dbReference type="GO" id="GO:0009279">
    <property type="term" value="C:cell outer membrane"/>
    <property type="evidence" value="ECO:0007669"/>
    <property type="project" value="UniProtKB-SubCell"/>
</dbReference>
<keyword evidence="10" id="KW-1185">Reference proteome</keyword>